<dbReference type="OrthoDB" id="595207at2759"/>
<dbReference type="PANTHER" id="PTHR31896:SF67">
    <property type="entry name" value="AMINE OXIDASE DOMAIN-CONTAINING PROTEIN"/>
    <property type="match status" value="1"/>
</dbReference>
<protein>
    <recommendedName>
        <fullName evidence="4">HXXXD-type acyl-transferase family protein</fullName>
    </recommendedName>
</protein>
<evidence type="ECO:0008006" key="4">
    <source>
        <dbReference type="Google" id="ProtNLM"/>
    </source>
</evidence>
<dbReference type="Gene3D" id="3.30.559.10">
    <property type="entry name" value="Chloramphenicol acetyltransferase-like domain"/>
    <property type="match status" value="3"/>
</dbReference>
<keyword evidence="3" id="KW-1185">Reference proteome</keyword>
<sequence length="440" mass="47195">MEDSTSGFRIVSRRAVRPKPASSPDVSPLQPQIMELTPWDLQYISIHYIQKGVLLHRTQTTGSALADDLALSFARALGRFYPLAGRFVVTEISGGASGSGACLTVSLSCSNDGAELVHAVAPGVSMSDIICPRYFPPVTELADGVFVALSLNHAVADGTTFWHLFNTWSEIHRSGAHGCELSTPPLVLGRWFPDACPVPVTLPFMKVEDIIQRVEFPPVRECFFHLSTASVRNLKAKANAEMTGTAQPQADPISSLQAVLAHLWRGACRARRLPPDRETICLLPVGCRGRVQGVPQHYMGNAVALGVAKCTVAHVVDKGLGCTAWLLNQAVASFDEAKTRDALASWHQKPHILYLEASGDGDPAYIVVAASPRFDVYGNDFGRGTPVAVRSGAGNKMDGVVTVYPGRDGGGSMGVEVCMSPEALARLTADREFMEAVDMA</sequence>
<accession>A0A811QV60</accession>
<dbReference type="InterPro" id="IPR051283">
    <property type="entry name" value="Sec_Metabolite_Acyltrans"/>
</dbReference>
<dbReference type="AlphaFoldDB" id="A0A811QV60"/>
<keyword evidence="1" id="KW-0808">Transferase</keyword>
<dbReference type="Proteomes" id="UP000604825">
    <property type="component" value="Unassembled WGS sequence"/>
</dbReference>
<name>A0A811QV60_9POAL</name>
<dbReference type="InterPro" id="IPR023213">
    <property type="entry name" value="CAT-like_dom_sf"/>
</dbReference>
<dbReference type="EMBL" id="CAJGYO010000011">
    <property type="protein sequence ID" value="CAD6259885.1"/>
    <property type="molecule type" value="Genomic_DNA"/>
</dbReference>
<evidence type="ECO:0000313" key="2">
    <source>
        <dbReference type="EMBL" id="CAD6259885.1"/>
    </source>
</evidence>
<reference evidence="2" key="1">
    <citation type="submission" date="2020-10" db="EMBL/GenBank/DDBJ databases">
        <authorList>
            <person name="Han B."/>
            <person name="Lu T."/>
            <person name="Zhao Q."/>
            <person name="Huang X."/>
            <person name="Zhao Y."/>
        </authorList>
    </citation>
    <scope>NUCLEOTIDE SEQUENCE</scope>
</reference>
<evidence type="ECO:0000313" key="3">
    <source>
        <dbReference type="Proteomes" id="UP000604825"/>
    </source>
</evidence>
<gene>
    <name evidence="2" type="ORF">NCGR_LOCUS43322</name>
</gene>
<dbReference type="PANTHER" id="PTHR31896">
    <property type="entry name" value="FAMILY REGULATORY PROTEIN, PUTATIVE (AFU_ORTHOLOGUE AFUA_3G14730)-RELATED"/>
    <property type="match status" value="1"/>
</dbReference>
<dbReference type="GO" id="GO:0016747">
    <property type="term" value="F:acyltransferase activity, transferring groups other than amino-acyl groups"/>
    <property type="evidence" value="ECO:0007669"/>
    <property type="project" value="UniProtKB-ARBA"/>
</dbReference>
<evidence type="ECO:0000256" key="1">
    <source>
        <dbReference type="ARBA" id="ARBA00022679"/>
    </source>
</evidence>
<comment type="caution">
    <text evidence="2">The sequence shown here is derived from an EMBL/GenBank/DDBJ whole genome shotgun (WGS) entry which is preliminary data.</text>
</comment>
<proteinExistence type="predicted"/>
<organism evidence="2 3">
    <name type="scientific">Miscanthus lutarioriparius</name>
    <dbReference type="NCBI Taxonomy" id="422564"/>
    <lineage>
        <taxon>Eukaryota</taxon>
        <taxon>Viridiplantae</taxon>
        <taxon>Streptophyta</taxon>
        <taxon>Embryophyta</taxon>
        <taxon>Tracheophyta</taxon>
        <taxon>Spermatophyta</taxon>
        <taxon>Magnoliopsida</taxon>
        <taxon>Liliopsida</taxon>
        <taxon>Poales</taxon>
        <taxon>Poaceae</taxon>
        <taxon>PACMAD clade</taxon>
        <taxon>Panicoideae</taxon>
        <taxon>Andropogonodae</taxon>
        <taxon>Andropogoneae</taxon>
        <taxon>Saccharinae</taxon>
        <taxon>Miscanthus</taxon>
    </lineage>
</organism>
<dbReference type="Pfam" id="PF02458">
    <property type="entry name" value="Transferase"/>
    <property type="match status" value="2"/>
</dbReference>